<evidence type="ECO:0000313" key="3">
    <source>
        <dbReference type="EMBL" id="GIG97905.1"/>
    </source>
</evidence>
<dbReference type="InterPro" id="IPR027939">
    <property type="entry name" value="NMT1/THI5"/>
</dbReference>
<name>A0ABQ4ETG5_9ACTN</name>
<dbReference type="RefSeq" id="WP_203859384.1">
    <property type="nucleotide sequence ID" value="NZ_BAAAZQ010000006.1"/>
</dbReference>
<reference evidence="3 4" key="1">
    <citation type="submission" date="2021-01" db="EMBL/GenBank/DDBJ databases">
        <title>Whole genome shotgun sequence of Plantactinospora mayteni NBRC 109088.</title>
        <authorList>
            <person name="Komaki H."/>
            <person name="Tamura T."/>
        </authorList>
    </citation>
    <scope>NUCLEOTIDE SEQUENCE [LARGE SCALE GENOMIC DNA]</scope>
    <source>
        <strain evidence="3 4">NBRC 109088</strain>
    </source>
</reference>
<comment type="caution">
    <text evidence="3">The sequence shown here is derived from an EMBL/GenBank/DDBJ whole genome shotgun (WGS) entry which is preliminary data.</text>
</comment>
<dbReference type="PANTHER" id="PTHR31528:SF15">
    <property type="entry name" value="RIBOFLAVIN-BINDING PROTEIN RIBY"/>
    <property type="match status" value="1"/>
</dbReference>
<protein>
    <recommendedName>
        <fullName evidence="2">SsuA/THI5-like domain-containing protein</fullName>
    </recommendedName>
</protein>
<dbReference type="PROSITE" id="PS51318">
    <property type="entry name" value="TAT"/>
    <property type="match status" value="1"/>
</dbReference>
<dbReference type="EMBL" id="BONX01000031">
    <property type="protein sequence ID" value="GIG97905.1"/>
    <property type="molecule type" value="Genomic_DNA"/>
</dbReference>
<dbReference type="PANTHER" id="PTHR31528">
    <property type="entry name" value="4-AMINO-5-HYDROXYMETHYL-2-METHYLPYRIMIDINE PHOSPHATE SYNTHASE THI11-RELATED"/>
    <property type="match status" value="1"/>
</dbReference>
<keyword evidence="4" id="KW-1185">Reference proteome</keyword>
<dbReference type="SUPFAM" id="SSF53850">
    <property type="entry name" value="Periplasmic binding protein-like II"/>
    <property type="match status" value="1"/>
</dbReference>
<sequence length="344" mass="36325">MTLVLTRRRLLAGAAVTATAAAMTACGEDDGESSSSGQQPVEKVSILSGAGFQGREAPIFVARAKGWFTEVGLEVQVLPGKGTTSNLQTLAGGQATFATVDVNGAMIEFTRNGGIKDFRLTSVLHQRNLACFVALKSSGIATPRDLAGKTLSYIPGGINYLLFSTYARLAGFDSSKVKWVSNPIAPQHAAMLAQKKVDAISQFVPAVESVRTVAKQEVVTLPFTDYIGDLHGSAIGVTTETAQNKPDLVRRFNRALLRGLEYAVNHPEEAGQIYASEKETQGQPPAAAVAEVKALRAYVEGISDTPLGQFDEARMAKNIAILQAAGTIPVGLTPKDIIAPELVG</sequence>
<gene>
    <name evidence="3" type="ORF">Pma05_44780</name>
</gene>
<feature type="signal peptide" evidence="1">
    <location>
        <begin position="1"/>
        <end position="20"/>
    </location>
</feature>
<dbReference type="InterPro" id="IPR006311">
    <property type="entry name" value="TAT_signal"/>
</dbReference>
<organism evidence="3 4">
    <name type="scientific">Plantactinospora mayteni</name>
    <dbReference type="NCBI Taxonomy" id="566021"/>
    <lineage>
        <taxon>Bacteria</taxon>
        <taxon>Bacillati</taxon>
        <taxon>Actinomycetota</taxon>
        <taxon>Actinomycetes</taxon>
        <taxon>Micromonosporales</taxon>
        <taxon>Micromonosporaceae</taxon>
        <taxon>Plantactinospora</taxon>
    </lineage>
</organism>
<feature type="domain" description="SsuA/THI5-like" evidence="2">
    <location>
        <begin position="57"/>
        <end position="270"/>
    </location>
</feature>
<dbReference type="Proteomes" id="UP000621500">
    <property type="component" value="Unassembled WGS sequence"/>
</dbReference>
<keyword evidence="1" id="KW-0732">Signal</keyword>
<proteinExistence type="predicted"/>
<dbReference type="PROSITE" id="PS51257">
    <property type="entry name" value="PROKAR_LIPOPROTEIN"/>
    <property type="match status" value="1"/>
</dbReference>
<accession>A0ABQ4ETG5</accession>
<dbReference type="Gene3D" id="3.40.190.10">
    <property type="entry name" value="Periplasmic binding protein-like II"/>
    <property type="match status" value="2"/>
</dbReference>
<evidence type="ECO:0000256" key="1">
    <source>
        <dbReference type="SAM" id="SignalP"/>
    </source>
</evidence>
<dbReference type="InterPro" id="IPR015168">
    <property type="entry name" value="SsuA/THI5"/>
</dbReference>
<dbReference type="Pfam" id="PF09084">
    <property type="entry name" value="NMT1"/>
    <property type="match status" value="1"/>
</dbReference>
<evidence type="ECO:0000313" key="4">
    <source>
        <dbReference type="Proteomes" id="UP000621500"/>
    </source>
</evidence>
<evidence type="ECO:0000259" key="2">
    <source>
        <dbReference type="Pfam" id="PF09084"/>
    </source>
</evidence>
<feature type="chain" id="PRO_5047007709" description="SsuA/THI5-like domain-containing protein" evidence="1">
    <location>
        <begin position="21"/>
        <end position="344"/>
    </location>
</feature>